<reference evidence="5" key="2">
    <citation type="journal article" date="2017" name="Genome Announc.">
        <title>Draft genome sequence of Paludibacter jiangxiensis NM7(T), a propionate-producing fermentative bacterium.</title>
        <authorList>
            <person name="Qiu Y.-L."/>
            <person name="Tourlousse D.M."/>
            <person name="Matsuura N."/>
            <person name="Ohashi A."/>
            <person name="Sekiguchi Y."/>
        </authorList>
    </citation>
    <scope>NUCLEOTIDE SEQUENCE [LARGE SCALE GENOMIC DNA]</scope>
    <source>
        <strain evidence="5">NM7</strain>
    </source>
</reference>
<evidence type="ECO:0000259" key="3">
    <source>
        <dbReference type="PROSITE" id="PS51819"/>
    </source>
</evidence>
<keyword evidence="2" id="KW-0479">Metal-binding</keyword>
<dbReference type="GO" id="GO:0046872">
    <property type="term" value="F:metal ion binding"/>
    <property type="evidence" value="ECO:0007669"/>
    <property type="project" value="UniProtKB-KW"/>
</dbReference>
<organism evidence="4 5">
    <name type="scientific">Paludibacter jiangxiensis</name>
    <dbReference type="NCBI Taxonomy" id="681398"/>
    <lineage>
        <taxon>Bacteria</taxon>
        <taxon>Pseudomonadati</taxon>
        <taxon>Bacteroidota</taxon>
        <taxon>Bacteroidia</taxon>
        <taxon>Bacteroidales</taxon>
        <taxon>Paludibacteraceae</taxon>
        <taxon>Paludibacter</taxon>
    </lineage>
</organism>
<dbReference type="SUPFAM" id="SSF54593">
    <property type="entry name" value="Glyoxalase/Bleomycin resistance protein/Dihydroxybiphenyl dioxygenase"/>
    <property type="match status" value="1"/>
</dbReference>
<dbReference type="PANTHER" id="PTHR43048">
    <property type="entry name" value="METHYLMALONYL-COA EPIMERASE"/>
    <property type="match status" value="1"/>
</dbReference>
<dbReference type="InterPro" id="IPR017515">
    <property type="entry name" value="MeMalonyl-CoA_epimerase"/>
</dbReference>
<dbReference type="OrthoDB" id="9788468at2"/>
<dbReference type="GO" id="GO:0046491">
    <property type="term" value="P:L-methylmalonyl-CoA metabolic process"/>
    <property type="evidence" value="ECO:0007669"/>
    <property type="project" value="TreeGrafter"/>
</dbReference>
<dbReference type="GO" id="GO:0004493">
    <property type="term" value="F:methylmalonyl-CoA epimerase activity"/>
    <property type="evidence" value="ECO:0007669"/>
    <property type="project" value="TreeGrafter"/>
</dbReference>
<dbReference type="CDD" id="cd07249">
    <property type="entry name" value="MMCE"/>
    <property type="match status" value="1"/>
</dbReference>
<evidence type="ECO:0000313" key="4">
    <source>
        <dbReference type="EMBL" id="GAT63354.1"/>
    </source>
</evidence>
<comment type="caution">
    <text evidence="4">The sequence shown here is derived from an EMBL/GenBank/DDBJ whole genome shotgun (WGS) entry which is preliminary data.</text>
</comment>
<name>A0A161L8D2_9BACT</name>
<gene>
    <name evidence="4" type="ORF">PJIAN_3680</name>
</gene>
<dbReference type="Pfam" id="PF13669">
    <property type="entry name" value="Glyoxalase_4"/>
    <property type="match status" value="1"/>
</dbReference>
<proteinExistence type="inferred from homology"/>
<dbReference type="PROSITE" id="PS51819">
    <property type="entry name" value="VOC"/>
    <property type="match status" value="1"/>
</dbReference>
<dbReference type="InterPro" id="IPR037523">
    <property type="entry name" value="VOC_core"/>
</dbReference>
<dbReference type="Gene3D" id="3.10.180.10">
    <property type="entry name" value="2,3-Dihydroxybiphenyl 1,2-Dioxygenase, domain 1"/>
    <property type="match status" value="1"/>
</dbReference>
<comment type="similarity">
    <text evidence="1">Belongs to the methylmalonyl-CoA epimerase family.</text>
</comment>
<feature type="domain" description="VOC" evidence="3">
    <location>
        <begin position="5"/>
        <end position="133"/>
    </location>
</feature>
<protein>
    <submittedName>
        <fullName evidence="4">Methylmalonyl-CoA/ethylmalonyl-CoA epimerase</fullName>
    </submittedName>
</protein>
<dbReference type="NCBIfam" id="TIGR03081">
    <property type="entry name" value="metmalonyl_epim"/>
    <property type="match status" value="1"/>
</dbReference>
<sequence length="137" mass="15264">MQPSHIEHIGIAVKSLDAVIPYYEKMLGTKCYSIEEVPEQKVRTAFFKIGQTKIELLESTDPEGPIGKYIEKRGEGVQHIAFAVEGLQDQLNTLAEEGIQLIDKQPRKGAEGLNIAFLHPKSTFGVLTELCEDPNKK</sequence>
<dbReference type="InterPro" id="IPR051785">
    <property type="entry name" value="MMCE/EMCE_epimerase"/>
</dbReference>
<evidence type="ECO:0000313" key="5">
    <source>
        <dbReference type="Proteomes" id="UP000076586"/>
    </source>
</evidence>
<keyword evidence="5" id="KW-1185">Reference proteome</keyword>
<accession>A0A161L8D2</accession>
<dbReference type="EMBL" id="BDCR01000003">
    <property type="protein sequence ID" value="GAT63354.1"/>
    <property type="molecule type" value="Genomic_DNA"/>
</dbReference>
<dbReference type="AlphaFoldDB" id="A0A161L8D2"/>
<dbReference type="RefSeq" id="WP_068704438.1">
    <property type="nucleotide sequence ID" value="NZ_BDCR01000003.1"/>
</dbReference>
<dbReference type="STRING" id="681398.PJIAN_3680"/>
<dbReference type="Proteomes" id="UP000076586">
    <property type="component" value="Unassembled WGS sequence"/>
</dbReference>
<evidence type="ECO:0000256" key="1">
    <source>
        <dbReference type="ARBA" id="ARBA00009308"/>
    </source>
</evidence>
<dbReference type="PANTHER" id="PTHR43048:SF3">
    <property type="entry name" value="METHYLMALONYL-COA EPIMERASE, MITOCHONDRIAL"/>
    <property type="match status" value="1"/>
</dbReference>
<dbReference type="FunFam" id="3.10.180.10:FF:000006">
    <property type="entry name" value="Methylmalonyl-CoA epimerase"/>
    <property type="match status" value="1"/>
</dbReference>
<evidence type="ECO:0000256" key="2">
    <source>
        <dbReference type="ARBA" id="ARBA00022723"/>
    </source>
</evidence>
<dbReference type="InterPro" id="IPR029068">
    <property type="entry name" value="Glyas_Bleomycin-R_OHBP_Dase"/>
</dbReference>
<reference evidence="5" key="1">
    <citation type="submission" date="2016-04" db="EMBL/GenBank/DDBJ databases">
        <title>Draft genome sequence of Paludibacter jiangxiensis strain NM7.</title>
        <authorList>
            <person name="Qiu Y."/>
            <person name="Matsuura N."/>
            <person name="Ohashi A."/>
            <person name="Tourlousse M.D."/>
            <person name="Sekiguchi Y."/>
        </authorList>
    </citation>
    <scope>NUCLEOTIDE SEQUENCE [LARGE SCALE GENOMIC DNA]</scope>
    <source>
        <strain evidence="5">NM7</strain>
    </source>
</reference>